<feature type="region of interest" description="Disordered" evidence="1">
    <location>
        <begin position="24"/>
        <end position="51"/>
    </location>
</feature>
<reference evidence="2" key="1">
    <citation type="submission" date="2021-12" db="EMBL/GenBank/DDBJ databases">
        <authorList>
            <person name="Martin H S."/>
        </authorList>
    </citation>
    <scope>NUCLEOTIDE SEQUENCE</scope>
</reference>
<protein>
    <submittedName>
        <fullName evidence="2">Uncharacterized protein</fullName>
    </submittedName>
</protein>
<dbReference type="AlphaFoldDB" id="A0A8J9UMJ9"/>
<feature type="non-terminal residue" evidence="2">
    <location>
        <position position="117"/>
    </location>
</feature>
<proteinExistence type="predicted"/>
<evidence type="ECO:0000256" key="1">
    <source>
        <dbReference type="SAM" id="MobiDB-lite"/>
    </source>
</evidence>
<dbReference type="Proteomes" id="UP000838878">
    <property type="component" value="Chromosome 3"/>
</dbReference>
<evidence type="ECO:0000313" key="2">
    <source>
        <dbReference type="EMBL" id="CAH0723066.1"/>
    </source>
</evidence>
<keyword evidence="3" id="KW-1185">Reference proteome</keyword>
<name>A0A8J9UMJ9_9NEOP</name>
<organism evidence="2 3">
    <name type="scientific">Brenthis ino</name>
    <name type="common">lesser marbled fritillary</name>
    <dbReference type="NCBI Taxonomy" id="405034"/>
    <lineage>
        <taxon>Eukaryota</taxon>
        <taxon>Metazoa</taxon>
        <taxon>Ecdysozoa</taxon>
        <taxon>Arthropoda</taxon>
        <taxon>Hexapoda</taxon>
        <taxon>Insecta</taxon>
        <taxon>Pterygota</taxon>
        <taxon>Neoptera</taxon>
        <taxon>Endopterygota</taxon>
        <taxon>Lepidoptera</taxon>
        <taxon>Glossata</taxon>
        <taxon>Ditrysia</taxon>
        <taxon>Papilionoidea</taxon>
        <taxon>Nymphalidae</taxon>
        <taxon>Heliconiinae</taxon>
        <taxon>Argynnini</taxon>
        <taxon>Brenthis</taxon>
    </lineage>
</organism>
<sequence>MTSYLLWVASQELGARRSSLADKLARKERRRDKRRRRQRALDGAPDEPDDGECRACCTIGKCILYHMPTRIITHTLDQTTEVDQAAITLHSAIREVRIKSFRYADFSDVFLRSISKL</sequence>
<accession>A0A8J9UMJ9</accession>
<gene>
    <name evidence="2" type="ORF">BINO364_LOCUS8939</name>
</gene>
<feature type="compositionally biased region" description="Basic residues" evidence="1">
    <location>
        <begin position="26"/>
        <end position="38"/>
    </location>
</feature>
<dbReference type="EMBL" id="OV170223">
    <property type="protein sequence ID" value="CAH0723066.1"/>
    <property type="molecule type" value="Genomic_DNA"/>
</dbReference>
<evidence type="ECO:0000313" key="3">
    <source>
        <dbReference type="Proteomes" id="UP000838878"/>
    </source>
</evidence>